<dbReference type="Proteomes" id="UP000001353">
    <property type="component" value="Chromosome"/>
</dbReference>
<keyword evidence="4" id="KW-0503">Monooxygenase</keyword>
<dbReference type="HOGENOM" id="CLU_059021_1_2_5"/>
<dbReference type="GO" id="GO:0010181">
    <property type="term" value="F:FMN binding"/>
    <property type="evidence" value="ECO:0007669"/>
    <property type="project" value="InterPro"/>
</dbReference>
<dbReference type="GO" id="GO:0042602">
    <property type="term" value="F:riboflavin reductase (NADPH) activity"/>
    <property type="evidence" value="ECO:0007669"/>
    <property type="project" value="TreeGrafter"/>
</dbReference>
<dbReference type="KEGG" id="rli:RLO149_c021820"/>
<dbReference type="STRING" id="391595.RLO149_c021820"/>
<evidence type="ECO:0000313" key="4">
    <source>
        <dbReference type="EMBL" id="AEI94158.1"/>
    </source>
</evidence>
<evidence type="ECO:0000256" key="1">
    <source>
        <dbReference type="ARBA" id="ARBA00008898"/>
    </source>
</evidence>
<dbReference type="EMBL" id="CP002623">
    <property type="protein sequence ID" value="AEI94158.1"/>
    <property type="molecule type" value="Genomic_DNA"/>
</dbReference>
<dbReference type="eggNOG" id="COG1853">
    <property type="taxonomic scope" value="Bacteria"/>
</dbReference>
<dbReference type="InterPro" id="IPR012349">
    <property type="entry name" value="Split_barrel_FMN-bd"/>
</dbReference>
<keyword evidence="5" id="KW-1185">Reference proteome</keyword>
<evidence type="ECO:0000259" key="3">
    <source>
        <dbReference type="SMART" id="SM00903"/>
    </source>
</evidence>
<dbReference type="SMART" id="SM00903">
    <property type="entry name" value="Flavin_Reduct"/>
    <property type="match status" value="1"/>
</dbReference>
<evidence type="ECO:0000313" key="5">
    <source>
        <dbReference type="Proteomes" id="UP000001353"/>
    </source>
</evidence>
<evidence type="ECO:0000256" key="2">
    <source>
        <dbReference type="ARBA" id="ARBA00023002"/>
    </source>
</evidence>
<accession>F7ZA05</accession>
<proteinExistence type="inferred from homology"/>
<dbReference type="InterPro" id="IPR050268">
    <property type="entry name" value="NADH-dep_flavin_reductase"/>
</dbReference>
<dbReference type="GO" id="GO:0004497">
    <property type="term" value="F:monooxygenase activity"/>
    <property type="evidence" value="ECO:0007669"/>
    <property type="project" value="UniProtKB-KW"/>
</dbReference>
<dbReference type="AlphaFoldDB" id="F7ZA05"/>
<dbReference type="Gene3D" id="2.30.110.10">
    <property type="entry name" value="Electron Transport, Fmn-binding Protein, Chain A"/>
    <property type="match status" value="1"/>
</dbReference>
<dbReference type="OrthoDB" id="9792858at2"/>
<dbReference type="PANTHER" id="PTHR30466:SF11">
    <property type="entry name" value="FLAVIN-DEPENDENT MONOOXYGENASE, REDUCTASE SUBUNIT HSAB"/>
    <property type="match status" value="1"/>
</dbReference>
<comment type="similarity">
    <text evidence="1">Belongs to the non-flavoprotein flavin reductase family.</text>
</comment>
<protein>
    <submittedName>
        <fullName evidence="4">Nitrilotriacetate monooxygenase component B</fullName>
    </submittedName>
</protein>
<dbReference type="RefSeq" id="WP_013962082.1">
    <property type="nucleotide sequence ID" value="NC_015730.1"/>
</dbReference>
<feature type="domain" description="Flavin reductase like" evidence="3">
    <location>
        <begin position="18"/>
        <end position="159"/>
    </location>
</feature>
<sequence>MLHFDPTDDNHRMFRDALGRFSSGVTIVTANTPEGPVGMTANSFTSVSMEPPLVLWCPAKSSSRYALFADATDFAIHVLEAKQKELALAFARSGTAFDAVDTARSDRGVPVFDSCLARFECETYGFHDAGDHSIMVGLVRHAAFRQGAPLIFSQGTFGRFDKEVEKANV</sequence>
<organism evidence="4 5">
    <name type="scientific">Roseobacter litoralis (strain ATCC 49566 / DSM 6996 / JCM 21268 / NBRC 15278 / OCh 149)</name>
    <dbReference type="NCBI Taxonomy" id="391595"/>
    <lineage>
        <taxon>Bacteria</taxon>
        <taxon>Pseudomonadati</taxon>
        <taxon>Pseudomonadota</taxon>
        <taxon>Alphaproteobacteria</taxon>
        <taxon>Rhodobacterales</taxon>
        <taxon>Roseobacteraceae</taxon>
        <taxon>Roseobacter</taxon>
    </lineage>
</organism>
<dbReference type="SUPFAM" id="SSF50475">
    <property type="entry name" value="FMN-binding split barrel"/>
    <property type="match status" value="1"/>
</dbReference>
<reference evidence="4 5" key="1">
    <citation type="journal article" date="2011" name="BMC Genomics">
        <title>Comparative genome analysis and genome-guided physiological analysis of Roseobacter litoralis.</title>
        <authorList>
            <person name="Kalhoefer D."/>
            <person name="Thole S."/>
            <person name="Voget S."/>
            <person name="Lehmann R."/>
            <person name="Liesegang H."/>
            <person name="Wollher A."/>
            <person name="Daniel R."/>
            <person name="Simon M."/>
            <person name="Brinkhoff T."/>
        </authorList>
    </citation>
    <scope>NUCLEOTIDE SEQUENCE [LARGE SCALE GENOMIC DNA]</scope>
    <source>
        <strain evidence="5">ATCC 49566 / DSM 6996 / JCM 21268 / NBRC 15278 / OCh 149</strain>
    </source>
</reference>
<keyword evidence="2" id="KW-0560">Oxidoreductase</keyword>
<name>F7ZA05_ROSLO</name>
<dbReference type="PANTHER" id="PTHR30466">
    <property type="entry name" value="FLAVIN REDUCTASE"/>
    <property type="match status" value="1"/>
</dbReference>
<dbReference type="InterPro" id="IPR002563">
    <property type="entry name" value="Flavin_Rdtase-like_dom"/>
</dbReference>
<gene>
    <name evidence="4" type="ordered locus">RLO149_c021820</name>
</gene>
<dbReference type="Pfam" id="PF01613">
    <property type="entry name" value="Flavin_Reduct"/>
    <property type="match status" value="1"/>
</dbReference>